<dbReference type="Proteomes" id="UP000183376">
    <property type="component" value="Chromosome I"/>
</dbReference>
<dbReference type="AlphaFoldDB" id="A0A1G9ZNK1"/>
<evidence type="ECO:0000313" key="2">
    <source>
        <dbReference type="Proteomes" id="UP000183376"/>
    </source>
</evidence>
<protein>
    <submittedName>
        <fullName evidence="1">Uncharacterized protein</fullName>
    </submittedName>
</protein>
<accession>A0A1G9ZNK1</accession>
<dbReference type="eggNOG" id="ENOG5033ERP">
    <property type="taxonomic scope" value="Bacteria"/>
</dbReference>
<dbReference type="RefSeq" id="WP_030429926.1">
    <property type="nucleotide sequence ID" value="NZ_JOEF01000009.1"/>
</dbReference>
<dbReference type="OrthoDB" id="2895671at2"/>
<proteinExistence type="predicted"/>
<sequence length="85" mass="9460">MNELTSKFTALPGGVMTDEVGVITGDLELRTRHGDGVLTAEVRYDGALEWYSVTGANCKLYDERDHECVHTVLRNVLHREPIETG</sequence>
<name>A0A1G9ZNK1_ALLAB</name>
<reference evidence="1 2" key="1">
    <citation type="submission" date="2016-10" db="EMBL/GenBank/DDBJ databases">
        <authorList>
            <person name="de Groot N.N."/>
        </authorList>
    </citation>
    <scope>NUCLEOTIDE SEQUENCE [LARGE SCALE GENOMIC DNA]</scope>
    <source>
        <strain evidence="1 2">DSM 44149</strain>
    </source>
</reference>
<evidence type="ECO:0000313" key="1">
    <source>
        <dbReference type="EMBL" id="SDN22256.1"/>
    </source>
</evidence>
<dbReference type="EMBL" id="LT629701">
    <property type="protein sequence ID" value="SDN22256.1"/>
    <property type="molecule type" value="Genomic_DNA"/>
</dbReference>
<keyword evidence="2" id="KW-1185">Reference proteome</keyword>
<gene>
    <name evidence="1" type="ORF">SAMN04489726_5586</name>
</gene>
<organism evidence="1 2">
    <name type="scientific">Allokutzneria albata</name>
    <name type="common">Kibdelosporangium albatum</name>
    <dbReference type="NCBI Taxonomy" id="211114"/>
    <lineage>
        <taxon>Bacteria</taxon>
        <taxon>Bacillati</taxon>
        <taxon>Actinomycetota</taxon>
        <taxon>Actinomycetes</taxon>
        <taxon>Pseudonocardiales</taxon>
        <taxon>Pseudonocardiaceae</taxon>
        <taxon>Allokutzneria</taxon>
    </lineage>
</organism>